<evidence type="ECO:0000256" key="8">
    <source>
        <dbReference type="SAM" id="MobiDB-lite"/>
    </source>
</evidence>
<comment type="similarity">
    <text evidence="2">Belongs to the VPS10-related sortilin family.</text>
</comment>
<evidence type="ECO:0000256" key="4">
    <source>
        <dbReference type="ARBA" id="ARBA00022729"/>
    </source>
</evidence>
<organism evidence="12 13">
    <name type="scientific">Kluyveromyces marxianus</name>
    <name type="common">Yeast</name>
    <name type="synonym">Candida kefyr</name>
    <dbReference type="NCBI Taxonomy" id="4911"/>
    <lineage>
        <taxon>Eukaryota</taxon>
        <taxon>Fungi</taxon>
        <taxon>Dikarya</taxon>
        <taxon>Ascomycota</taxon>
        <taxon>Saccharomycotina</taxon>
        <taxon>Saccharomycetes</taxon>
        <taxon>Saccharomycetales</taxon>
        <taxon>Saccharomycetaceae</taxon>
        <taxon>Kluyveromyces</taxon>
    </lineage>
</organism>
<keyword evidence="5" id="KW-0677">Repeat</keyword>
<evidence type="ECO:0000256" key="3">
    <source>
        <dbReference type="ARBA" id="ARBA00022692"/>
    </source>
</evidence>
<evidence type="ECO:0000256" key="7">
    <source>
        <dbReference type="ARBA" id="ARBA00023180"/>
    </source>
</evidence>
<comment type="subcellular location">
    <subcellularLocation>
        <location evidence="1">Golgi apparatus</location>
        <location evidence="1">trans-Golgi network membrane</location>
        <topology evidence="1">Single-pass type I membrane protein</topology>
    </subcellularLocation>
</comment>
<dbReference type="Pfam" id="PF15901">
    <property type="entry name" value="Sortilin_C"/>
    <property type="match status" value="2"/>
</dbReference>
<dbReference type="InterPro" id="IPR050310">
    <property type="entry name" value="VPS10-sortilin"/>
</dbReference>
<dbReference type="SUPFAM" id="SSF50939">
    <property type="entry name" value="Sialidases"/>
    <property type="match status" value="1"/>
</dbReference>
<evidence type="ECO:0000256" key="9">
    <source>
        <dbReference type="SAM" id="Phobius"/>
    </source>
</evidence>
<dbReference type="Pfam" id="PF15902">
    <property type="entry name" value="Sortilin-Vps10"/>
    <property type="match status" value="2"/>
</dbReference>
<dbReference type="Gene3D" id="2.130.10.10">
    <property type="entry name" value="YVTN repeat-like/Quinoprotein amine dehydrogenase"/>
    <property type="match status" value="2"/>
</dbReference>
<evidence type="ECO:0000313" key="13">
    <source>
        <dbReference type="Proteomes" id="UP000422736"/>
    </source>
</evidence>
<dbReference type="InterPro" id="IPR006581">
    <property type="entry name" value="VPS10"/>
</dbReference>
<dbReference type="SMART" id="SM00602">
    <property type="entry name" value="VPS10"/>
    <property type="match status" value="2"/>
</dbReference>
<feature type="transmembrane region" description="Helical" evidence="9">
    <location>
        <begin position="1400"/>
        <end position="1420"/>
    </location>
</feature>
<dbReference type="PANTHER" id="PTHR12106:SF27">
    <property type="entry name" value="SORTILIN-RELATED RECEPTOR"/>
    <property type="match status" value="1"/>
</dbReference>
<proteinExistence type="inferred from homology"/>
<accession>A0ABX6EPP2</accession>
<feature type="region of interest" description="Disordered" evidence="8">
    <location>
        <begin position="184"/>
        <end position="205"/>
    </location>
</feature>
<evidence type="ECO:0000313" key="12">
    <source>
        <dbReference type="EMBL" id="QGN14235.1"/>
    </source>
</evidence>
<feature type="chain" id="PRO_5046523030" evidence="10">
    <location>
        <begin position="22"/>
        <end position="1567"/>
    </location>
</feature>
<evidence type="ECO:0000256" key="2">
    <source>
        <dbReference type="ARBA" id="ARBA00008251"/>
    </source>
</evidence>
<protein>
    <submittedName>
        <fullName evidence="12">Vacuolar protein sorting/targeting protein PEP1</fullName>
    </submittedName>
</protein>
<keyword evidence="7" id="KW-0325">Glycoprotein</keyword>
<feature type="domain" description="VPS10" evidence="11">
    <location>
        <begin position="47"/>
        <end position="732"/>
    </location>
</feature>
<sequence>MIWRNAVIWLWLWLWSHLAMAEFQPKVSSHVDEGTGAKIDAVNFDDSSVVIKLLPQGLFRSEDNGQSWENVKLPVKDANFTVSEIHTDTNYLSSTAYLRVSENMFVTKDQGKSWKQLKFEGLKDGLKFDNDERGFFSYFEVFSHPYKESLNVVNVHSFAIVNGEMVGIERSFASNDGVNFKEMKFDDDEDKKKENDNKEGNTGARKSGISCSFLQSSKDSKLTQFGEKLICKKVYYEDLFSGLQLESKVYLVESNLKTISPLAKNLNGKTVGMVYNLDSHLYITVLDDKFNIDSPVKVLKLREGTVDEFKEIPLPTQVRNSFFRAEEVDGRVILSIYHREEDKSEGEAPPGMGFFKMTAEVLISDSYGENFRMLDLNESSMGSFSLSTSLFVKKTMFATWSPAVFSTNEMIFQSKASFDLGKTWKKLKVVNPENKWEYPCDINDDSNNCGLQIMSMARNDWFNEAETFTPGIISAVGAVFDGTGGVPFSKMGTFISRDNGLSWEQIFSFPCHVAMGDYGNIVVAYPYDPEADEDEFSEFYYSLDQGKTFQEYQFETKFFPRRIFQSAMDGSGSSFLIMGDIFEDNYTIKDSISYTIDFSEAFEGSKCKEDDLEDWYFADGQCIDGVKIKFNRRKQDAKCLIKTEYKDISFQEEVCECSDSDYECSNEFTQDSDGRCIADFSKQSLLEKCENVKDSIKMSPKRKSKTTKCKNDLPIEEQEVHCSAALMPSKLKVSENKFSAAFKSYQYFDTFSQESILVRTDKNEVYASHDGGAHFRKVETDGEDILEINFNPFFNTSAYLFGKNKNLYSTADRAVTFSTTKLPEGRQLGFPLSFHAKDPKTFIYYGGENCDSFFDPKCHAVAYITKDGGQSFDRLLEGALSCEFIESAVSNPRVENGITCLVKDKSSGKRNFVTSSDYFKTQTVLYPDALGFMTTGDYLVVAVPHGERQLRAYFTVDGVDYSEAILPKDLESYEQKAFTILGSQEGAIFMHMTTNLHKNQEFGALLKSNTEGTSFVILERAVNRNYLGFVDFEKIQGIEGIILVNVVSNVAEIVDSDNAQTEKKIKTKITFNDGADWTYIKPPSVDSEGKKFKCNPKNLEKCSLNLHGFTERKDVRDTYSSRSALGYMFALGNVGEYLTPRNEASTFLTKDGGVTWTEVKKGAYQWEYGDHGSVLVLVKDDEPTDTISYSLDGGSSWNEYKFTTDKILVSDLVTVPQDSAMRFLLIGTTVNVHGKETKTYTVDFTDTFKRQCEFSKDNLKDFEYISLSHPKSNECLFGHKAQYLRKTSKDCYIGMAPLKESFNIITNCSCTRNDYECDYNYRRVSDGTCKLIDGTSPADPEDICKKDNNLIEYFEPTGYRKVPLSTCNGGLRLDNSDNPRPCPGKEKEFKDKYNVNHAHFFGVWIITVLFVSTFLTFIYYRGIKRNGGFSRFGEIRLGDDDLIEENNTDRFVNSVVRNGVFLFSSVYSGLQYLGHETGNFFKRSLGRFGNRSAPSYQSLLHDQFIDDADDLLVGHDEDADDLASFIENDDNFDIGNDDDDEIDMSSETPTHAPYSDNPEGGTPDNPI</sequence>
<reference evidence="12 13" key="1">
    <citation type="submission" date="2016-03" db="EMBL/GenBank/DDBJ databases">
        <title>How can Kluyveromyces marxianus grow so fast - potential evolutionary course in Saccharomyces Complex revealed by comparative genomics.</title>
        <authorList>
            <person name="Mo W."/>
            <person name="Lu W."/>
            <person name="Yang X."/>
            <person name="Qi J."/>
            <person name="Lv H."/>
        </authorList>
    </citation>
    <scope>NUCLEOTIDE SEQUENCE [LARGE SCALE GENOMIC DNA]</scope>
    <source>
        <strain evidence="12 13">FIM1</strain>
    </source>
</reference>
<dbReference type="PANTHER" id="PTHR12106">
    <property type="entry name" value="SORTILIN RELATED"/>
    <property type="match status" value="1"/>
</dbReference>
<dbReference type="InterPro" id="IPR036278">
    <property type="entry name" value="Sialidase_sf"/>
</dbReference>
<dbReference type="EMBL" id="CP015055">
    <property type="protein sequence ID" value="QGN14235.1"/>
    <property type="molecule type" value="Genomic_DNA"/>
</dbReference>
<evidence type="ECO:0000256" key="1">
    <source>
        <dbReference type="ARBA" id="ARBA00004393"/>
    </source>
</evidence>
<dbReference type="Proteomes" id="UP000422736">
    <property type="component" value="Chromosome 2"/>
</dbReference>
<keyword evidence="6 9" id="KW-0472">Membrane</keyword>
<evidence type="ECO:0000256" key="5">
    <source>
        <dbReference type="ARBA" id="ARBA00022737"/>
    </source>
</evidence>
<dbReference type="InterPro" id="IPR031778">
    <property type="entry name" value="Sortilin_N"/>
</dbReference>
<feature type="compositionally biased region" description="Basic and acidic residues" evidence="8">
    <location>
        <begin position="184"/>
        <end position="199"/>
    </location>
</feature>
<dbReference type="Gene3D" id="3.30.60.270">
    <property type="match status" value="1"/>
</dbReference>
<reference evidence="12 13" key="2">
    <citation type="submission" date="2019-11" db="EMBL/GenBank/DDBJ databases">
        <authorList>
            <person name="Lu H."/>
        </authorList>
    </citation>
    <scope>NUCLEOTIDE SEQUENCE [LARGE SCALE GENOMIC DNA]</scope>
    <source>
        <strain evidence="12 13">FIM1</strain>
    </source>
</reference>
<feature type="domain" description="VPS10" evidence="11">
    <location>
        <begin position="754"/>
        <end position="1387"/>
    </location>
</feature>
<keyword evidence="4 10" id="KW-0732">Signal</keyword>
<dbReference type="InterPro" id="IPR015943">
    <property type="entry name" value="WD40/YVTN_repeat-like_dom_sf"/>
</dbReference>
<dbReference type="Gene3D" id="2.120.10.10">
    <property type="match status" value="1"/>
</dbReference>
<evidence type="ECO:0000259" key="11">
    <source>
        <dbReference type="SMART" id="SM00602"/>
    </source>
</evidence>
<keyword evidence="9" id="KW-1133">Transmembrane helix</keyword>
<evidence type="ECO:0000256" key="6">
    <source>
        <dbReference type="ARBA" id="ARBA00023136"/>
    </source>
</evidence>
<keyword evidence="13" id="KW-1185">Reference proteome</keyword>
<gene>
    <name evidence="12" type="primary">VPS10</name>
    <name evidence="12" type="ORF">FIM1_891</name>
</gene>
<evidence type="ECO:0000256" key="10">
    <source>
        <dbReference type="SAM" id="SignalP"/>
    </source>
</evidence>
<dbReference type="SUPFAM" id="SSF110296">
    <property type="entry name" value="Oligoxyloglucan reducing end-specific cellobiohydrolase"/>
    <property type="match status" value="2"/>
</dbReference>
<keyword evidence="3 9" id="KW-0812">Transmembrane</keyword>
<feature type="compositionally biased region" description="Acidic residues" evidence="8">
    <location>
        <begin position="1527"/>
        <end position="1544"/>
    </location>
</feature>
<dbReference type="InterPro" id="IPR031777">
    <property type="entry name" value="Sortilin_C"/>
</dbReference>
<name>A0ABX6EPP2_KLUMA</name>
<dbReference type="CDD" id="cd15482">
    <property type="entry name" value="Sialidase_non-viral"/>
    <property type="match status" value="2"/>
</dbReference>
<feature type="signal peptide" evidence="10">
    <location>
        <begin position="1"/>
        <end position="21"/>
    </location>
</feature>
<feature type="region of interest" description="Disordered" evidence="8">
    <location>
        <begin position="1527"/>
        <end position="1567"/>
    </location>
</feature>